<organism evidence="2">
    <name type="scientific">viral metagenome</name>
    <dbReference type="NCBI Taxonomy" id="1070528"/>
    <lineage>
        <taxon>unclassified sequences</taxon>
        <taxon>metagenomes</taxon>
        <taxon>organismal metagenomes</taxon>
    </lineage>
</organism>
<name>A0A6C0HPR8_9ZZZZ</name>
<feature type="compositionally biased region" description="Low complexity" evidence="1">
    <location>
        <begin position="351"/>
        <end position="367"/>
    </location>
</feature>
<feature type="region of interest" description="Disordered" evidence="1">
    <location>
        <begin position="98"/>
        <end position="118"/>
    </location>
</feature>
<dbReference type="Pfam" id="PF19071">
    <property type="entry name" value="DUF5767"/>
    <property type="match status" value="1"/>
</dbReference>
<accession>A0A6C0HPR8</accession>
<feature type="region of interest" description="Disordered" evidence="1">
    <location>
        <begin position="425"/>
        <end position="475"/>
    </location>
</feature>
<dbReference type="InterPro" id="IPR043910">
    <property type="entry name" value="DUF5767"/>
</dbReference>
<evidence type="ECO:0000313" key="2">
    <source>
        <dbReference type="EMBL" id="QHT82499.1"/>
    </source>
</evidence>
<evidence type="ECO:0000256" key="1">
    <source>
        <dbReference type="SAM" id="MobiDB-lite"/>
    </source>
</evidence>
<reference evidence="2" key="1">
    <citation type="journal article" date="2020" name="Nature">
        <title>Giant virus diversity and host interactions through global metagenomics.</title>
        <authorList>
            <person name="Schulz F."/>
            <person name="Roux S."/>
            <person name="Paez-Espino D."/>
            <person name="Jungbluth S."/>
            <person name="Walsh D.A."/>
            <person name="Denef V.J."/>
            <person name="McMahon K.D."/>
            <person name="Konstantinidis K.T."/>
            <person name="Eloe-Fadrosh E.A."/>
            <person name="Kyrpides N.C."/>
            <person name="Woyke T."/>
        </authorList>
    </citation>
    <scope>NUCLEOTIDE SEQUENCE</scope>
    <source>
        <strain evidence="2">GVMAG-M-3300023184-165</strain>
    </source>
</reference>
<feature type="compositionally biased region" description="Polar residues" evidence="1">
    <location>
        <begin position="309"/>
        <end position="331"/>
    </location>
</feature>
<feature type="region of interest" description="Disordered" evidence="1">
    <location>
        <begin position="1"/>
        <end position="48"/>
    </location>
</feature>
<dbReference type="EMBL" id="MN740002">
    <property type="protein sequence ID" value="QHT82499.1"/>
    <property type="molecule type" value="Genomic_DNA"/>
</dbReference>
<sequence>MDSEIIDISSLNLGGESGGRSSNFGGGLELLMNDKKSSGGRPSSDINIDDLNTLENELNDLVDDVDPGPSLFEGKSDMFSKGISLNYDDRPSGVRFSDSAPSIGQATAEGSPESKTWDGFTKFNNVPINPDKPMSSQPQMSKEELLREKFKYLRKLEALENKGVNLTKKYSMDSPLAEMQGEYEMIMEEKTKQNSVKFQGNMLMACINGIEFLNNRFDPFDIKLDGWSEQINENMTDYDDVFGELYEKYKSKASMAPELKLLFQLGGSAMMVHMTNTMFKSAMPGMDDILRQNPDLMRQFQTAAVNSMSQQSPGFSGFMNNMMNPEPQVSMSGPPPPPMATQGLNAPASRPGNNNSFNMGRNNFNPNQGQADGINIRENFSSPSDGDRSSRRGPGPGPRAEMKGPSDISDILSGLKTKTINIQEAPQQQSAAQPSFNDSSTISISDLKELQSDGNMPKRSKRRQKSDKNTVSLDI</sequence>
<proteinExistence type="predicted"/>
<protein>
    <submittedName>
        <fullName evidence="2">Uncharacterized protein</fullName>
    </submittedName>
</protein>
<feature type="region of interest" description="Disordered" evidence="1">
    <location>
        <begin position="309"/>
        <end position="411"/>
    </location>
</feature>
<dbReference type="AlphaFoldDB" id="A0A6C0HPR8"/>
<feature type="compositionally biased region" description="Low complexity" evidence="1">
    <location>
        <begin position="425"/>
        <end position="435"/>
    </location>
</feature>